<feature type="transmembrane region" description="Helical" evidence="1">
    <location>
        <begin position="53"/>
        <end position="73"/>
    </location>
</feature>
<sequence>MNKIKASLLATDLAPWRKKGIFVATVLLSLFPFVISYQAALPEWQQGLWQLRHFLAIAAIQALAQVSIGWYLLKKPLPNYVVGGFLVMLLSFQLTYGITVVLLSVMEQAPVQP</sequence>
<proteinExistence type="predicted"/>
<evidence type="ECO:0000313" key="3">
    <source>
        <dbReference type="Proteomes" id="UP001297581"/>
    </source>
</evidence>
<feature type="transmembrane region" description="Helical" evidence="1">
    <location>
        <begin position="21"/>
        <end position="41"/>
    </location>
</feature>
<evidence type="ECO:0000313" key="2">
    <source>
        <dbReference type="EMBL" id="MCH4294592.1"/>
    </source>
</evidence>
<comment type="caution">
    <text evidence="2">The sequence shown here is derived from an EMBL/GenBank/DDBJ whole genome shotgun (WGS) entry which is preliminary data.</text>
</comment>
<keyword evidence="1" id="KW-1133">Transmembrane helix</keyword>
<accession>A0AAJ1F0I0</accession>
<feature type="transmembrane region" description="Helical" evidence="1">
    <location>
        <begin position="80"/>
        <end position="106"/>
    </location>
</feature>
<gene>
    <name evidence="2" type="ORF">MJ923_09795</name>
</gene>
<dbReference type="EMBL" id="JAKUDL010000003">
    <property type="protein sequence ID" value="MCH4294592.1"/>
    <property type="molecule type" value="Genomic_DNA"/>
</dbReference>
<keyword evidence="3" id="KW-1185">Reference proteome</keyword>
<keyword evidence="1" id="KW-0812">Transmembrane</keyword>
<dbReference type="Proteomes" id="UP001297581">
    <property type="component" value="Unassembled WGS sequence"/>
</dbReference>
<dbReference type="AlphaFoldDB" id="A0AAJ1F0I0"/>
<keyword evidence="1" id="KW-0472">Membrane</keyword>
<organism evidence="2 3">
    <name type="scientific">Shewanella zhuhaiensis</name>
    <dbReference type="NCBI Taxonomy" id="2919576"/>
    <lineage>
        <taxon>Bacteria</taxon>
        <taxon>Pseudomonadati</taxon>
        <taxon>Pseudomonadota</taxon>
        <taxon>Gammaproteobacteria</taxon>
        <taxon>Alteromonadales</taxon>
        <taxon>Shewanellaceae</taxon>
        <taxon>Shewanella</taxon>
    </lineage>
</organism>
<reference evidence="2 3" key="1">
    <citation type="submission" date="2022-02" db="EMBL/GenBank/DDBJ databases">
        <title>The genome sequence of Shewanella sp. 3B26.</title>
        <authorList>
            <person name="Du J."/>
        </authorList>
    </citation>
    <scope>NUCLEOTIDE SEQUENCE [LARGE SCALE GENOMIC DNA]</scope>
    <source>
        <strain evidence="2 3">3B26</strain>
    </source>
</reference>
<protein>
    <submittedName>
        <fullName evidence="2">Uncharacterized protein</fullName>
    </submittedName>
</protein>
<dbReference type="RefSeq" id="WP_240590924.1">
    <property type="nucleotide sequence ID" value="NZ_JAKUDL010000003.1"/>
</dbReference>
<name>A0AAJ1F0I0_9GAMM</name>
<evidence type="ECO:0000256" key="1">
    <source>
        <dbReference type="SAM" id="Phobius"/>
    </source>
</evidence>